<dbReference type="RefSeq" id="WP_214159749.1">
    <property type="nucleotide sequence ID" value="NZ_JAHBAY010000016.1"/>
</dbReference>
<organism evidence="2 3">
    <name type="scientific">Kineosporia corallincola</name>
    <dbReference type="NCBI Taxonomy" id="2835133"/>
    <lineage>
        <taxon>Bacteria</taxon>
        <taxon>Bacillati</taxon>
        <taxon>Actinomycetota</taxon>
        <taxon>Actinomycetes</taxon>
        <taxon>Kineosporiales</taxon>
        <taxon>Kineosporiaceae</taxon>
        <taxon>Kineosporia</taxon>
    </lineage>
</organism>
<evidence type="ECO:0000313" key="3">
    <source>
        <dbReference type="Proteomes" id="UP001197247"/>
    </source>
</evidence>
<dbReference type="SUPFAM" id="SSF55021">
    <property type="entry name" value="ACT-like"/>
    <property type="match status" value="1"/>
</dbReference>
<dbReference type="EMBL" id="JAHBAY010000016">
    <property type="protein sequence ID" value="MBT0773208.1"/>
    <property type="molecule type" value="Genomic_DNA"/>
</dbReference>
<dbReference type="Gene3D" id="3.30.2130.10">
    <property type="entry name" value="VC0802-like"/>
    <property type="match status" value="1"/>
</dbReference>
<comment type="caution">
    <text evidence="2">The sequence shown here is derived from an EMBL/GenBank/DDBJ whole genome shotgun (WGS) entry which is preliminary data.</text>
</comment>
<accession>A0ABS5TQ16</accession>
<dbReference type="Proteomes" id="UP001197247">
    <property type="component" value="Unassembled WGS sequence"/>
</dbReference>
<dbReference type="InterPro" id="IPR045865">
    <property type="entry name" value="ACT-like_dom_sf"/>
</dbReference>
<evidence type="ECO:0000313" key="2">
    <source>
        <dbReference type="EMBL" id="MBT0773208.1"/>
    </source>
</evidence>
<evidence type="ECO:0000259" key="1">
    <source>
        <dbReference type="PROSITE" id="PS51671"/>
    </source>
</evidence>
<protein>
    <recommendedName>
        <fullName evidence="1">ACT domain-containing protein</fullName>
    </recommendedName>
</protein>
<gene>
    <name evidence="2" type="ORF">KIH74_29965</name>
</gene>
<proteinExistence type="predicted"/>
<name>A0ABS5TQ16_9ACTN</name>
<dbReference type="InterPro" id="IPR002912">
    <property type="entry name" value="ACT_dom"/>
</dbReference>
<feature type="domain" description="ACT" evidence="1">
    <location>
        <begin position="9"/>
        <end position="84"/>
    </location>
</feature>
<dbReference type="PROSITE" id="PS51671">
    <property type="entry name" value="ACT"/>
    <property type="match status" value="1"/>
</dbReference>
<sequence length="145" mass="15389">MSAPPAWRDVAVLLEDRPGALADFGQVLGAAGVGLEGGGVFTHAGLAIAHFLVDDAERAREALTAANIGPVTVNRVLTVRLRQDVPGQLGAFTRRLGEAGISILVQYSDHDHRLVLVVEPDQHRRAGEIARAWDQDQDRTSGGPG</sequence>
<reference evidence="2 3" key="1">
    <citation type="submission" date="2021-05" db="EMBL/GenBank/DDBJ databases">
        <title>Kineosporia and Streptomyces sp. nov. two new marine actinobacteria isolated from Coral.</title>
        <authorList>
            <person name="Buangrab K."/>
            <person name="Sutthacheep M."/>
            <person name="Yeemin T."/>
            <person name="Harunari E."/>
            <person name="Igarashi Y."/>
            <person name="Kanchanasin P."/>
            <person name="Tanasupawat S."/>
            <person name="Phongsopitanun W."/>
        </authorList>
    </citation>
    <scope>NUCLEOTIDE SEQUENCE [LARGE SCALE GENOMIC DNA]</scope>
    <source>
        <strain evidence="2 3">J2-2</strain>
    </source>
</reference>
<keyword evidence="3" id="KW-1185">Reference proteome</keyword>